<gene>
    <name evidence="1" type="ORF">SAMN06269173_11660</name>
</gene>
<name>A0A239B000_9BACT</name>
<dbReference type="EMBL" id="FZNS01000016">
    <property type="protein sequence ID" value="SNS00951.1"/>
    <property type="molecule type" value="Genomic_DNA"/>
</dbReference>
<protein>
    <recommendedName>
        <fullName evidence="3">DUF932 domain-containing protein</fullName>
    </recommendedName>
</protein>
<evidence type="ECO:0000313" key="2">
    <source>
        <dbReference type="Proteomes" id="UP000198310"/>
    </source>
</evidence>
<dbReference type="Proteomes" id="UP000198310">
    <property type="component" value="Unassembled WGS sequence"/>
</dbReference>
<keyword evidence="2" id="KW-1185">Reference proteome</keyword>
<proteinExistence type="predicted"/>
<dbReference type="AlphaFoldDB" id="A0A239B000"/>
<accession>A0A239B000</accession>
<reference evidence="2" key="1">
    <citation type="submission" date="2017-06" db="EMBL/GenBank/DDBJ databases">
        <authorList>
            <person name="Varghese N."/>
            <person name="Submissions S."/>
        </authorList>
    </citation>
    <scope>NUCLEOTIDE SEQUENCE [LARGE SCALE GENOMIC DNA]</scope>
    <source>
        <strain evidence="2">DSM 28041</strain>
    </source>
</reference>
<sequence>MSTKATLLDHATEWDKICFPIEVAPLVNLLNEPYLVPSDRSRAVIGEVTPGQKTIFAMQSGEYTLIPNTLVREVAEQQLPGHSLRASFTDRGEFCLSIIMPDEINDVATTDNSKVRDRLFRSLIINNSYSGKTPFSLQGSAEWEREQTSSHSKMRVSYYREVCTNGLMGWADDYYTVDEYLNWLAAGKPTKHRKIQQEKEHELVEVTEREVKREHEILVERKFAHKGLNLQIFKQHLEQAFQQFVQQRHSLTTEVYKQLSRQAVTGDREKLFADTKLPKKLASAALERLAYEETLLQTDANLWLAYNAANYALFNSKSSLAINDRFRQDEHLFHHFAELAMS</sequence>
<organism evidence="1 2">
    <name type="scientific">Hymenobacter mucosus</name>
    <dbReference type="NCBI Taxonomy" id="1411120"/>
    <lineage>
        <taxon>Bacteria</taxon>
        <taxon>Pseudomonadati</taxon>
        <taxon>Bacteroidota</taxon>
        <taxon>Cytophagia</taxon>
        <taxon>Cytophagales</taxon>
        <taxon>Hymenobacteraceae</taxon>
        <taxon>Hymenobacter</taxon>
    </lineage>
</organism>
<dbReference type="RefSeq" id="WP_089334284.1">
    <property type="nucleotide sequence ID" value="NZ_FZNS01000016.1"/>
</dbReference>
<evidence type="ECO:0008006" key="3">
    <source>
        <dbReference type="Google" id="ProtNLM"/>
    </source>
</evidence>
<evidence type="ECO:0000313" key="1">
    <source>
        <dbReference type="EMBL" id="SNS00951.1"/>
    </source>
</evidence>